<reference evidence="1 2" key="1">
    <citation type="submission" date="2020-07" db="EMBL/GenBank/DDBJ databases">
        <title>Sequencing the genomes of 1000 actinobacteria strains.</title>
        <authorList>
            <person name="Klenk H.-P."/>
        </authorList>
    </citation>
    <scope>NUCLEOTIDE SEQUENCE [LARGE SCALE GENOMIC DNA]</scope>
    <source>
        <strain evidence="1 2">DSM 102047</strain>
    </source>
</reference>
<dbReference type="SUPFAM" id="SSF55486">
    <property type="entry name" value="Metalloproteases ('zincins'), catalytic domain"/>
    <property type="match status" value="1"/>
</dbReference>
<dbReference type="Proteomes" id="UP000521748">
    <property type="component" value="Unassembled WGS sequence"/>
</dbReference>
<keyword evidence="1" id="KW-0378">Hydrolase</keyword>
<organism evidence="1 2">
    <name type="scientific">Psychromicrobium silvestre</name>
    <dbReference type="NCBI Taxonomy" id="1645614"/>
    <lineage>
        <taxon>Bacteria</taxon>
        <taxon>Bacillati</taxon>
        <taxon>Actinomycetota</taxon>
        <taxon>Actinomycetes</taxon>
        <taxon>Micrococcales</taxon>
        <taxon>Micrococcaceae</taxon>
        <taxon>Psychromicrobium</taxon>
    </lineage>
</organism>
<accession>A0A7Y9LVU6</accession>
<dbReference type="GO" id="GO:0008233">
    <property type="term" value="F:peptidase activity"/>
    <property type="evidence" value="ECO:0007669"/>
    <property type="project" value="UniProtKB-KW"/>
</dbReference>
<proteinExistence type="predicted"/>
<protein>
    <submittedName>
        <fullName evidence="1">Putative Zn-dependent protease with MMP-like domain</fullName>
    </submittedName>
</protein>
<evidence type="ECO:0000313" key="2">
    <source>
        <dbReference type="Proteomes" id="UP000521748"/>
    </source>
</evidence>
<name>A0A7Y9LVU6_9MICC</name>
<sequence>MEFEQVKGWRFRFAATAESSGAAAHSGGRSFLERRRDRHGRGLRGALLIAPLPGARSRSERFDDLVVDSAERLEDIWGASMDRLQFAVEEIPGNLEELVASGDSAPFAAYRPAQDAAPASITIFRRPILQRVESDEDLREVVHDAVVEQVAVYLNLSPEAVDPLYGRTRRF</sequence>
<dbReference type="CDD" id="cd12954">
    <property type="entry name" value="MMP_TTHA0227_like_1"/>
    <property type="match status" value="1"/>
</dbReference>
<keyword evidence="2" id="KW-1185">Reference proteome</keyword>
<dbReference type="Gene3D" id="3.30.2010.20">
    <property type="match status" value="1"/>
</dbReference>
<dbReference type="InterPro" id="IPR038555">
    <property type="entry name" value="Zincin_1_sf"/>
</dbReference>
<dbReference type="AlphaFoldDB" id="A0A7Y9LVU6"/>
<gene>
    <name evidence="1" type="ORF">FHU41_002800</name>
</gene>
<dbReference type="GO" id="GO:0006508">
    <property type="term" value="P:proteolysis"/>
    <property type="evidence" value="ECO:0007669"/>
    <property type="project" value="UniProtKB-KW"/>
</dbReference>
<dbReference type="Pfam" id="PF06262">
    <property type="entry name" value="Zincin_1"/>
    <property type="match status" value="1"/>
</dbReference>
<dbReference type="EMBL" id="JACBYQ010000002">
    <property type="protein sequence ID" value="NYE96550.1"/>
    <property type="molecule type" value="Genomic_DNA"/>
</dbReference>
<dbReference type="RefSeq" id="WP_179390192.1">
    <property type="nucleotide sequence ID" value="NZ_JACBYQ010000002.1"/>
</dbReference>
<keyword evidence="1" id="KW-0645">Protease</keyword>
<comment type="caution">
    <text evidence="1">The sequence shown here is derived from an EMBL/GenBank/DDBJ whole genome shotgun (WGS) entry which is preliminary data.</text>
</comment>
<evidence type="ECO:0000313" key="1">
    <source>
        <dbReference type="EMBL" id="NYE96550.1"/>
    </source>
</evidence>
<dbReference type="InterPro" id="IPR010428">
    <property type="entry name" value="Zincin_1"/>
</dbReference>